<name>A0A6A6QDS3_9PEZI</name>
<dbReference type="AlphaFoldDB" id="A0A6A6QDS3"/>
<proteinExistence type="predicted"/>
<reference evidence="2" key="1">
    <citation type="journal article" date="2020" name="Stud. Mycol.">
        <title>101 Dothideomycetes genomes: a test case for predicting lifestyles and emergence of pathogens.</title>
        <authorList>
            <person name="Haridas S."/>
            <person name="Albert R."/>
            <person name="Binder M."/>
            <person name="Bloem J."/>
            <person name="Labutti K."/>
            <person name="Salamov A."/>
            <person name="Andreopoulos B."/>
            <person name="Baker S."/>
            <person name="Barry K."/>
            <person name="Bills G."/>
            <person name="Bluhm B."/>
            <person name="Cannon C."/>
            <person name="Castanera R."/>
            <person name="Culley D."/>
            <person name="Daum C."/>
            <person name="Ezra D."/>
            <person name="Gonzalez J."/>
            <person name="Henrissat B."/>
            <person name="Kuo A."/>
            <person name="Liang C."/>
            <person name="Lipzen A."/>
            <person name="Lutzoni F."/>
            <person name="Magnuson J."/>
            <person name="Mondo S."/>
            <person name="Nolan M."/>
            <person name="Ohm R."/>
            <person name="Pangilinan J."/>
            <person name="Park H.-J."/>
            <person name="Ramirez L."/>
            <person name="Alfaro M."/>
            <person name="Sun H."/>
            <person name="Tritt A."/>
            <person name="Yoshinaga Y."/>
            <person name="Zwiers L.-H."/>
            <person name="Turgeon B."/>
            <person name="Goodwin S."/>
            <person name="Spatafora J."/>
            <person name="Crous P."/>
            <person name="Grigoriev I."/>
        </authorList>
    </citation>
    <scope>NUCLEOTIDE SEQUENCE</scope>
    <source>
        <strain evidence="2">CBS 269.34</strain>
    </source>
</reference>
<evidence type="ECO:0000313" key="2">
    <source>
        <dbReference type="EMBL" id="KAF2489617.1"/>
    </source>
</evidence>
<keyword evidence="3" id="KW-1185">Reference proteome</keyword>
<dbReference type="Proteomes" id="UP000799750">
    <property type="component" value="Unassembled WGS sequence"/>
</dbReference>
<protein>
    <submittedName>
        <fullName evidence="2">Uncharacterized protein</fullName>
    </submittedName>
</protein>
<gene>
    <name evidence="2" type="ORF">BU16DRAFT_160830</name>
</gene>
<sequence length="243" mass="25366">MAEVLEDETTPRDRQPDQLAQQPHRHLRPEASAVGGLVEEDSVAVEVAAAASEAALAAEEIVASEVADLEVTEVGMEDEAALATSRTASAAQEHHRTAHPLALVEEAEVEGSQEATEAVRLTPTAADTVDAPTTTEAVSVTADRAAATANLSASGDHETATLAETGTEAIEVAGIGTATERVVVGMAEMTIPGSAHTMATTTTIPEANADTERLDSAEQRMGLSQWVFSVLSDFNFLPFRHQG</sequence>
<organism evidence="2 3">
    <name type="scientific">Lophium mytilinum</name>
    <dbReference type="NCBI Taxonomy" id="390894"/>
    <lineage>
        <taxon>Eukaryota</taxon>
        <taxon>Fungi</taxon>
        <taxon>Dikarya</taxon>
        <taxon>Ascomycota</taxon>
        <taxon>Pezizomycotina</taxon>
        <taxon>Dothideomycetes</taxon>
        <taxon>Pleosporomycetidae</taxon>
        <taxon>Mytilinidiales</taxon>
        <taxon>Mytilinidiaceae</taxon>
        <taxon>Lophium</taxon>
    </lineage>
</organism>
<evidence type="ECO:0000313" key="3">
    <source>
        <dbReference type="Proteomes" id="UP000799750"/>
    </source>
</evidence>
<dbReference type="EMBL" id="MU004198">
    <property type="protein sequence ID" value="KAF2489617.1"/>
    <property type="molecule type" value="Genomic_DNA"/>
</dbReference>
<evidence type="ECO:0000256" key="1">
    <source>
        <dbReference type="SAM" id="MobiDB-lite"/>
    </source>
</evidence>
<accession>A0A6A6QDS3</accession>
<feature type="region of interest" description="Disordered" evidence="1">
    <location>
        <begin position="1"/>
        <end position="32"/>
    </location>
</feature>